<dbReference type="Proteomes" id="UP000747542">
    <property type="component" value="Unassembled WGS sequence"/>
</dbReference>
<name>A0A8J5NCM4_HOMAM</name>
<organism evidence="1 2">
    <name type="scientific">Homarus americanus</name>
    <name type="common">American lobster</name>
    <dbReference type="NCBI Taxonomy" id="6706"/>
    <lineage>
        <taxon>Eukaryota</taxon>
        <taxon>Metazoa</taxon>
        <taxon>Ecdysozoa</taxon>
        <taxon>Arthropoda</taxon>
        <taxon>Crustacea</taxon>
        <taxon>Multicrustacea</taxon>
        <taxon>Malacostraca</taxon>
        <taxon>Eumalacostraca</taxon>
        <taxon>Eucarida</taxon>
        <taxon>Decapoda</taxon>
        <taxon>Pleocyemata</taxon>
        <taxon>Astacidea</taxon>
        <taxon>Nephropoidea</taxon>
        <taxon>Nephropidae</taxon>
        <taxon>Homarus</taxon>
    </lineage>
</organism>
<dbReference type="AlphaFoldDB" id="A0A8J5NCM4"/>
<dbReference type="EMBL" id="JAHLQT010002534">
    <property type="protein sequence ID" value="KAG7177252.1"/>
    <property type="molecule type" value="Genomic_DNA"/>
</dbReference>
<protein>
    <submittedName>
        <fullName evidence="1">Uncharacterized protein</fullName>
    </submittedName>
</protein>
<reference evidence="1" key="1">
    <citation type="journal article" date="2021" name="Sci. Adv.">
        <title>The American lobster genome reveals insights on longevity, neural, and immune adaptations.</title>
        <authorList>
            <person name="Polinski J.M."/>
            <person name="Zimin A.V."/>
            <person name="Clark K.F."/>
            <person name="Kohn A.B."/>
            <person name="Sadowski N."/>
            <person name="Timp W."/>
            <person name="Ptitsyn A."/>
            <person name="Khanna P."/>
            <person name="Romanova D.Y."/>
            <person name="Williams P."/>
            <person name="Greenwood S.J."/>
            <person name="Moroz L.L."/>
            <person name="Walt D.R."/>
            <person name="Bodnar A.G."/>
        </authorList>
    </citation>
    <scope>NUCLEOTIDE SEQUENCE</scope>
    <source>
        <strain evidence="1">GMGI-L3</strain>
    </source>
</reference>
<proteinExistence type="predicted"/>
<keyword evidence="2" id="KW-1185">Reference proteome</keyword>
<feature type="non-terminal residue" evidence="1">
    <location>
        <position position="1"/>
    </location>
</feature>
<evidence type="ECO:0000313" key="2">
    <source>
        <dbReference type="Proteomes" id="UP000747542"/>
    </source>
</evidence>
<gene>
    <name evidence="1" type="ORF">Hamer_G000524</name>
</gene>
<evidence type="ECO:0000313" key="1">
    <source>
        <dbReference type="EMBL" id="KAG7177252.1"/>
    </source>
</evidence>
<comment type="caution">
    <text evidence="1">The sequence shown here is derived from an EMBL/GenBank/DDBJ whole genome shotgun (WGS) entry which is preliminary data.</text>
</comment>
<sequence length="137" mass="15394">VNSVSDRSWCTDRLEQQLYILTMNGKHTSAHSLVTEAHVKAVLKADKGNDILLTSWAIEDFTEKGDNLATVVTSVKVMFSHNDSVQRISYVVCNVVIHWLVQIVNLCVNVQNISNYTKAFGAVLFKFQPNVIVHIIH</sequence>
<accession>A0A8J5NCM4</accession>